<protein>
    <recommendedName>
        <fullName evidence="4">Calcium-binding protein</fullName>
    </recommendedName>
</protein>
<evidence type="ECO:0008006" key="4">
    <source>
        <dbReference type="Google" id="ProtNLM"/>
    </source>
</evidence>
<evidence type="ECO:0000313" key="3">
    <source>
        <dbReference type="Proteomes" id="UP000053669"/>
    </source>
</evidence>
<feature type="chain" id="PRO_5007105096" description="Calcium-binding protein" evidence="1">
    <location>
        <begin position="29"/>
        <end position="259"/>
    </location>
</feature>
<evidence type="ECO:0000256" key="1">
    <source>
        <dbReference type="SAM" id="SignalP"/>
    </source>
</evidence>
<keyword evidence="1" id="KW-0732">Signal</keyword>
<organism evidence="2 3">
    <name type="scientific">Streptomyces canus</name>
    <dbReference type="NCBI Taxonomy" id="58343"/>
    <lineage>
        <taxon>Bacteria</taxon>
        <taxon>Bacillati</taxon>
        <taxon>Actinomycetota</taxon>
        <taxon>Actinomycetes</taxon>
        <taxon>Kitasatosporales</taxon>
        <taxon>Streptomycetaceae</taxon>
        <taxon>Streptomyces</taxon>
        <taxon>Streptomyces aurantiacus group</taxon>
    </lineage>
</organism>
<dbReference type="STRING" id="58343.AQJ46_48175"/>
<evidence type="ECO:0000313" key="2">
    <source>
        <dbReference type="EMBL" id="KUN57267.1"/>
    </source>
</evidence>
<dbReference type="AlphaFoldDB" id="A0A101RKM4"/>
<reference evidence="2 3" key="1">
    <citation type="submission" date="2015-10" db="EMBL/GenBank/DDBJ databases">
        <title>Draft genome sequence of Streptomyces canus DSM 40017, type strain for the species Streptomyces canus.</title>
        <authorList>
            <person name="Ruckert C."/>
            <person name="Winkler A."/>
            <person name="Kalinowski J."/>
            <person name="Kampfer P."/>
            <person name="Glaeser S."/>
        </authorList>
    </citation>
    <scope>NUCLEOTIDE SEQUENCE [LARGE SCALE GENOMIC DNA]</scope>
    <source>
        <strain evidence="2 3">DSM 40017</strain>
    </source>
</reference>
<sequence length="259" mass="27507">MRIRAAAIAGTTSAALLLTAGTGFPAHADGQPVITKVVVNKGKNIVVGPTAVTKFSAQVTATDPSGVIVADVQLWRGPSFDDRTGGISYDAPNCHADSSTTTTCTMNFAVMADTRDMSNAVSNGKAGTWHIYASAFSKDRVQTTVDSWATIKVQRRSQLTANAAPEPVKKGKTLTVTGKLSRANWDTRKYAGYSGQRVKLQYRPKNSSTYTTLKTVTTSSTGELKTTVKATADGFYRYSFPGTTTTPAINAAGDHIDVR</sequence>
<gene>
    <name evidence="2" type="ORF">AQJ46_48175</name>
</gene>
<dbReference type="Proteomes" id="UP000053669">
    <property type="component" value="Unassembled WGS sequence"/>
</dbReference>
<feature type="signal peptide" evidence="1">
    <location>
        <begin position="1"/>
        <end position="28"/>
    </location>
</feature>
<proteinExistence type="predicted"/>
<accession>A0A101RKM4</accession>
<comment type="caution">
    <text evidence="2">The sequence shown here is derived from an EMBL/GenBank/DDBJ whole genome shotgun (WGS) entry which is preliminary data.</text>
</comment>
<dbReference type="RefSeq" id="WP_059211700.1">
    <property type="nucleotide sequence ID" value="NZ_KQ948684.1"/>
</dbReference>
<name>A0A101RKM4_9ACTN</name>
<dbReference type="EMBL" id="LMWU01000075">
    <property type="protein sequence ID" value="KUN57267.1"/>
    <property type="molecule type" value="Genomic_DNA"/>
</dbReference>